<comment type="caution">
    <text evidence="2">Lacks conserved residue(s) required for the propagation of feature annotation.</text>
</comment>
<keyword evidence="8" id="KW-1185">Reference proteome</keyword>
<keyword evidence="4" id="KW-0472">Membrane</keyword>
<accession>A0AAJ8LH55</accession>
<dbReference type="SMART" id="SM00261">
    <property type="entry name" value="FU"/>
    <property type="match status" value="2"/>
</dbReference>
<dbReference type="InterPro" id="IPR002049">
    <property type="entry name" value="LE_dom"/>
</dbReference>
<dbReference type="SMART" id="SM00181">
    <property type="entry name" value="EGF"/>
    <property type="match status" value="3"/>
</dbReference>
<reference evidence="7" key="2">
    <citation type="submission" date="2024-01" db="EMBL/GenBank/DDBJ databases">
        <title>Comparative genomics of Cryptococcus and Kwoniella reveals pathogenesis evolution and contrasting modes of karyotype evolution via chromosome fusion or intercentromeric recombination.</title>
        <authorList>
            <person name="Coelho M.A."/>
            <person name="David-Palma M."/>
            <person name="Shea T."/>
            <person name="Bowers K."/>
            <person name="McGinley-Smith S."/>
            <person name="Mohammad A.W."/>
            <person name="Gnirke A."/>
            <person name="Yurkov A.M."/>
            <person name="Nowrousian M."/>
            <person name="Sun S."/>
            <person name="Cuomo C.A."/>
            <person name="Heitman J."/>
        </authorList>
    </citation>
    <scope>NUCLEOTIDE SEQUENCE</scope>
    <source>
        <strain evidence="7">CBS 12478</strain>
    </source>
</reference>
<dbReference type="Proteomes" id="UP000322225">
    <property type="component" value="Chromosome 3"/>
</dbReference>
<feature type="signal peptide" evidence="5">
    <location>
        <begin position="1"/>
        <end position="20"/>
    </location>
</feature>
<evidence type="ECO:0000256" key="3">
    <source>
        <dbReference type="SAM" id="MobiDB-lite"/>
    </source>
</evidence>
<keyword evidence="4" id="KW-1133">Transmembrane helix</keyword>
<sequence>MLHSRAALIFALAATNVALAENTPGAAIKVSSSSQVCSTSGCLQGKSSSPLLAHDPSANKYLLPGTYTTTTGLSPVSSLNATITHSPSDLDTVVISPPSFPVAFTSPSYAGSPSTWEEGGWETKNWRSVFLPDDWYAILDGGNVVWGAVPEKMGWPDSIANSNIVRAASSTCNPTCSSHGTCTFTNSSTSSATCACATGWTGPSCDSCAPGFWGPSCIPCVSNCTICDDGFLGTGACLGTSTSSQTTCDCQHGTCTSASGCICSAGWTTNSTTSSSKCNVCAEGFFQDSTGNCLACPLGCESCELQSGTNSTATCLSCSANLSLSSSKPATCSSSTESCSDGTYYDSSSSSCKSCSPACSTCTGPSTSDCLACASPRVNLQGSCVGYDATTGVCDSSLSQLQGVFVVNNAKSECDACPVGCLNCHIPSFSSVADYDTLTCSASALMGGSCLLALPILTGPVKSAIHRAVPAYHQPRPVLHVRLRPPSPLSALASPHVHHRRSLRTEHVYYVHPIAHHVPHQQPAPHVPPLDLYYPVTDDVPTSVLLLIRDDSKSCTACPDGFTLKEGTCYALSCNQGGFASGLGICLSDLVQSSFNKSYLGFIAFLALIIPGGVGIWWYIRRERRQTREDTKQFGERLDSKAVKDRLDVLRLESVLGLNRLRCGSGRNGGVDEEGKYDEGRRMRFRNLLLPSKRNRQANNDVELSSKSHHDRQRAGWSVPPPPYVPSLTSPPHSSESDTKTQHAEWSSGLTAPRGLRDSLDSIPTPVLAGFSASQPSTAAQEAERQRPSSTYMLGNTIVHSLSTGPSSSLEPAVQPTPTFGGLLPPPRPGMVRQSSMPSKEREVSRLTTGAEDGMGVERRLRDLWPALNDGSGRREEEGYI</sequence>
<dbReference type="AlphaFoldDB" id="A0AAJ8LH55"/>
<feature type="disulfide bond" evidence="2">
    <location>
        <begin position="172"/>
        <end position="182"/>
    </location>
</feature>
<dbReference type="RefSeq" id="XP_065823056.1">
    <property type="nucleotide sequence ID" value="XM_065966984.1"/>
</dbReference>
<dbReference type="InterPro" id="IPR052798">
    <property type="entry name" value="Giardia_VSA"/>
</dbReference>
<evidence type="ECO:0000313" key="8">
    <source>
        <dbReference type="Proteomes" id="UP000322225"/>
    </source>
</evidence>
<evidence type="ECO:0000256" key="1">
    <source>
        <dbReference type="ARBA" id="ARBA00022536"/>
    </source>
</evidence>
<dbReference type="KEGG" id="ksn:43587217"/>
<feature type="chain" id="PRO_5042596360" description="EGF-like domain-containing protein" evidence="5">
    <location>
        <begin position="21"/>
        <end position="881"/>
    </location>
</feature>
<dbReference type="SUPFAM" id="SSF57184">
    <property type="entry name" value="Growth factor receptor domain"/>
    <property type="match status" value="1"/>
</dbReference>
<keyword evidence="2" id="KW-1015">Disulfide bond</keyword>
<evidence type="ECO:0000313" key="7">
    <source>
        <dbReference type="EMBL" id="WWD17054.1"/>
    </source>
</evidence>
<dbReference type="InterPro" id="IPR006212">
    <property type="entry name" value="Furin_repeat"/>
</dbReference>
<evidence type="ECO:0000259" key="6">
    <source>
        <dbReference type="PROSITE" id="PS50026"/>
    </source>
</evidence>
<organism evidence="7 8">
    <name type="scientific">Kwoniella shandongensis</name>
    <dbReference type="NCBI Taxonomy" id="1734106"/>
    <lineage>
        <taxon>Eukaryota</taxon>
        <taxon>Fungi</taxon>
        <taxon>Dikarya</taxon>
        <taxon>Basidiomycota</taxon>
        <taxon>Agaricomycotina</taxon>
        <taxon>Tremellomycetes</taxon>
        <taxon>Tremellales</taxon>
        <taxon>Cryptococcaceae</taxon>
        <taxon>Kwoniella</taxon>
    </lineage>
</organism>
<evidence type="ECO:0000256" key="5">
    <source>
        <dbReference type="SAM" id="SignalP"/>
    </source>
</evidence>
<dbReference type="PROSITE" id="PS00022">
    <property type="entry name" value="EGF_1"/>
    <property type="match status" value="1"/>
</dbReference>
<protein>
    <recommendedName>
        <fullName evidence="6">EGF-like domain-containing protein</fullName>
    </recommendedName>
</protein>
<dbReference type="Gene3D" id="2.10.25.10">
    <property type="entry name" value="Laminin"/>
    <property type="match status" value="1"/>
</dbReference>
<feature type="disulfide bond" evidence="2">
    <location>
        <begin position="196"/>
        <end position="205"/>
    </location>
</feature>
<gene>
    <name evidence="7" type="ORF">CI109_101491</name>
</gene>
<dbReference type="PANTHER" id="PTHR23275">
    <property type="entry name" value="CABRIOLET.-RELATED"/>
    <property type="match status" value="1"/>
</dbReference>
<feature type="region of interest" description="Disordered" evidence="3">
    <location>
        <begin position="803"/>
        <end position="855"/>
    </location>
</feature>
<dbReference type="GeneID" id="43587217"/>
<dbReference type="InterPro" id="IPR000742">
    <property type="entry name" value="EGF"/>
</dbReference>
<keyword evidence="1 2" id="KW-0245">EGF-like domain</keyword>
<evidence type="ECO:0000256" key="4">
    <source>
        <dbReference type="SAM" id="Phobius"/>
    </source>
</evidence>
<dbReference type="EMBL" id="CP144053">
    <property type="protein sequence ID" value="WWD17054.1"/>
    <property type="molecule type" value="Genomic_DNA"/>
</dbReference>
<dbReference type="Gene3D" id="2.10.220.10">
    <property type="entry name" value="Hormone Receptor, Insulin-like Growth Factor Receptor 1, Chain A, domain 2"/>
    <property type="match status" value="1"/>
</dbReference>
<feature type="transmembrane region" description="Helical" evidence="4">
    <location>
        <begin position="599"/>
        <end position="620"/>
    </location>
</feature>
<proteinExistence type="predicted"/>
<feature type="region of interest" description="Disordered" evidence="3">
    <location>
        <begin position="690"/>
        <end position="788"/>
    </location>
</feature>
<keyword evidence="4" id="KW-0812">Transmembrane</keyword>
<feature type="domain" description="EGF-like" evidence="6">
    <location>
        <begin position="168"/>
        <end position="206"/>
    </location>
</feature>
<dbReference type="CDD" id="cd00055">
    <property type="entry name" value="EGF_Lam"/>
    <property type="match status" value="1"/>
</dbReference>
<name>A0AAJ8LH55_9TREE</name>
<evidence type="ECO:0000256" key="2">
    <source>
        <dbReference type="PROSITE-ProRule" id="PRU00076"/>
    </source>
</evidence>
<keyword evidence="5" id="KW-0732">Signal</keyword>
<reference evidence="7" key="1">
    <citation type="submission" date="2017-08" db="EMBL/GenBank/DDBJ databases">
        <authorList>
            <person name="Cuomo C."/>
            <person name="Billmyre B."/>
            <person name="Heitman J."/>
        </authorList>
    </citation>
    <scope>NUCLEOTIDE SEQUENCE</scope>
    <source>
        <strain evidence="7">CBS 12478</strain>
    </source>
</reference>
<dbReference type="PANTHER" id="PTHR23275:SF100">
    <property type="entry name" value="EGF-LIKE DOMAIN-CONTAINING PROTEIN"/>
    <property type="match status" value="1"/>
</dbReference>
<dbReference type="Pfam" id="PF23106">
    <property type="entry name" value="EGF_Teneurin"/>
    <property type="match status" value="1"/>
</dbReference>
<dbReference type="PROSITE" id="PS50026">
    <property type="entry name" value="EGF_3"/>
    <property type="match status" value="1"/>
</dbReference>
<dbReference type="InterPro" id="IPR009030">
    <property type="entry name" value="Growth_fac_rcpt_cys_sf"/>
</dbReference>